<accession>A0A1G8WB35</accession>
<dbReference type="STRING" id="890420.SAMN05216226_108173"/>
<dbReference type="SUPFAM" id="SSF51395">
    <property type="entry name" value="FMN-linked oxidoreductases"/>
    <property type="match status" value="1"/>
</dbReference>
<dbReference type="GO" id="GO:0120536">
    <property type="term" value="F:heptaprenylglyceryl phosphate synthase activity"/>
    <property type="evidence" value="ECO:0007669"/>
    <property type="project" value="UniProtKB-ARBA"/>
</dbReference>
<evidence type="ECO:0000256" key="6">
    <source>
        <dbReference type="ARBA" id="ARBA00023098"/>
    </source>
</evidence>
<keyword evidence="11" id="KW-1185">Reference proteome</keyword>
<dbReference type="EC" id="2.5.1.41" evidence="1"/>
<keyword evidence="8" id="KW-1208">Phospholipid metabolism</keyword>
<keyword evidence="5" id="KW-0460">Magnesium</keyword>
<organism evidence="10 11">
    <name type="scientific">Halovenus aranensis</name>
    <dbReference type="NCBI Taxonomy" id="890420"/>
    <lineage>
        <taxon>Archaea</taxon>
        <taxon>Methanobacteriati</taxon>
        <taxon>Methanobacteriota</taxon>
        <taxon>Stenosarchaea group</taxon>
        <taxon>Halobacteria</taxon>
        <taxon>Halobacteriales</taxon>
        <taxon>Haloarculaceae</taxon>
        <taxon>Halovenus</taxon>
    </lineage>
</organism>
<dbReference type="AlphaFoldDB" id="A0A1G8WB35"/>
<dbReference type="OrthoDB" id="49758at2157"/>
<keyword evidence="3 10" id="KW-0808">Transferase</keyword>
<evidence type="ECO:0000256" key="8">
    <source>
        <dbReference type="ARBA" id="ARBA00023264"/>
    </source>
</evidence>
<dbReference type="Gene3D" id="3.20.20.390">
    <property type="entry name" value="FMN-linked oxidoreductases"/>
    <property type="match status" value="1"/>
</dbReference>
<evidence type="ECO:0000313" key="11">
    <source>
        <dbReference type="Proteomes" id="UP000198856"/>
    </source>
</evidence>
<name>A0A1G8WB35_9EURY</name>
<dbReference type="PANTHER" id="PTHR40029:SF2">
    <property type="entry name" value="HEPTAPRENYLGLYCERYL PHOSPHATE SYNTHASE"/>
    <property type="match status" value="1"/>
</dbReference>
<reference evidence="10 11" key="1">
    <citation type="submission" date="2016-10" db="EMBL/GenBank/DDBJ databases">
        <authorList>
            <person name="de Groot N.N."/>
        </authorList>
    </citation>
    <scope>NUCLEOTIDE SEQUENCE [LARGE SCALE GENOMIC DNA]</scope>
    <source>
        <strain evidence="10 11">IBRC-M10015</strain>
    </source>
</reference>
<dbReference type="InterPro" id="IPR039074">
    <property type="entry name" value="GGGP/HepGP_synthase_I"/>
</dbReference>
<dbReference type="Proteomes" id="UP000198856">
    <property type="component" value="Unassembled WGS sequence"/>
</dbReference>
<dbReference type="PANTHER" id="PTHR40029">
    <property type="match status" value="1"/>
</dbReference>
<dbReference type="InterPro" id="IPR038597">
    <property type="entry name" value="GGGP/HepGP_synthase_sf"/>
</dbReference>
<evidence type="ECO:0000256" key="1">
    <source>
        <dbReference type="ARBA" id="ARBA00012676"/>
    </source>
</evidence>
<evidence type="ECO:0000256" key="4">
    <source>
        <dbReference type="ARBA" id="ARBA00022723"/>
    </source>
</evidence>
<keyword evidence="7" id="KW-0594">Phospholipid biosynthesis</keyword>
<evidence type="ECO:0000256" key="5">
    <source>
        <dbReference type="ARBA" id="ARBA00022842"/>
    </source>
</evidence>
<dbReference type="GO" id="GO:0047294">
    <property type="term" value="F:phosphoglycerol geranylgeranyltransferase activity"/>
    <property type="evidence" value="ECO:0007669"/>
    <property type="project" value="UniProtKB-EC"/>
</dbReference>
<keyword evidence="2" id="KW-0444">Lipid biosynthesis</keyword>
<dbReference type="RefSeq" id="WP_092702510.1">
    <property type="nucleotide sequence ID" value="NZ_FNFC01000008.1"/>
</dbReference>
<dbReference type="InterPro" id="IPR008205">
    <property type="entry name" value="GGGP_HepGP_synthase"/>
</dbReference>
<dbReference type="GO" id="GO:0046474">
    <property type="term" value="P:glycerophospholipid biosynthetic process"/>
    <property type="evidence" value="ECO:0007669"/>
    <property type="project" value="UniProtKB-ARBA"/>
</dbReference>
<dbReference type="EMBL" id="FNFC01000008">
    <property type="protein sequence ID" value="SDJ75438.1"/>
    <property type="molecule type" value="Genomic_DNA"/>
</dbReference>
<keyword evidence="6" id="KW-0443">Lipid metabolism</keyword>
<protein>
    <recommendedName>
        <fullName evidence="1">phosphoglycerol geranylgeranyltransferase</fullName>
        <ecNumber evidence="1">2.5.1.41</ecNumber>
    </recommendedName>
</protein>
<evidence type="ECO:0000256" key="3">
    <source>
        <dbReference type="ARBA" id="ARBA00022679"/>
    </source>
</evidence>
<evidence type="ECO:0000256" key="7">
    <source>
        <dbReference type="ARBA" id="ARBA00023209"/>
    </source>
</evidence>
<comment type="catalytic activity">
    <reaction evidence="9">
        <text>sn-glycerol 1-phosphate + (2E,6E,10E)-geranylgeranyl diphosphate = sn-3-O-(geranylgeranyl)glycerol 1-phosphate + diphosphate</text>
        <dbReference type="Rhea" id="RHEA:23404"/>
        <dbReference type="ChEBI" id="CHEBI:33019"/>
        <dbReference type="ChEBI" id="CHEBI:57677"/>
        <dbReference type="ChEBI" id="CHEBI:57685"/>
        <dbReference type="ChEBI" id="CHEBI:58756"/>
        <dbReference type="EC" id="2.5.1.41"/>
    </reaction>
</comment>
<evidence type="ECO:0000313" key="10">
    <source>
        <dbReference type="EMBL" id="SDJ75438.1"/>
    </source>
</evidence>
<keyword evidence="4" id="KW-0479">Metal-binding</keyword>
<dbReference type="GO" id="GO:0046872">
    <property type="term" value="F:metal ion binding"/>
    <property type="evidence" value="ECO:0007669"/>
    <property type="project" value="UniProtKB-KW"/>
</dbReference>
<gene>
    <name evidence="10" type="ORF">SAMN05216226_108173</name>
</gene>
<evidence type="ECO:0000256" key="2">
    <source>
        <dbReference type="ARBA" id="ARBA00022516"/>
    </source>
</evidence>
<evidence type="ECO:0000256" key="9">
    <source>
        <dbReference type="ARBA" id="ARBA00047288"/>
    </source>
</evidence>
<sequence>MSLPDIATRLERVTSTATIAGRTLLGLDTNPVAAEWSHITKVDPEGEKRLPLCYPLYLSHTSAISVGGSRDVTSENTEETFGLLEYSPAPAFHEPSDATHVTDETRSESTFLAIPEVLNGDSEALVGTLGLGIEYVKEDLGPSMLADKLGFSPDGMFGDRIGNFAAGYMLQDAVFEAYIIMNPDSAAAREAAVTEDDLLTPQEAKQRALAAEHHLESEVIYLEYSGTYGGEEAADILEAISDSITWSRLWYGGGLDNRENAQAVLDAGADAVVVGDIFHDIATEEADLFERARDEFGGPAEVDAVRDWIAEAVTVAETSAARYLSTITDVPQPERQALDYLAAGVSFALELSAMAETIDASGRSALSEEVREETFSLEADIAEVTDGGDATEFVNGVGTALLADCHGLDGDDEVPPRHLGLSL</sequence>
<proteinExistence type="predicted"/>
<dbReference type="Pfam" id="PF01884">
    <property type="entry name" value="PcrB"/>
    <property type="match status" value="1"/>
</dbReference>